<dbReference type="PANTHER" id="PTHR13722">
    <property type="entry name" value="ATP SYNTHASE PROTEIN 8"/>
    <property type="match status" value="1"/>
</dbReference>
<keyword evidence="8" id="KW-0007">Acetylation</keyword>
<dbReference type="InterPro" id="IPR001421">
    <property type="entry name" value="ATP8_metazoa"/>
</dbReference>
<dbReference type="CTD" id="4509"/>
<comment type="similarity">
    <text evidence="2 13">Belongs to the ATPase protein 8 family.</text>
</comment>
<evidence type="ECO:0000256" key="7">
    <source>
        <dbReference type="ARBA" id="ARBA00022989"/>
    </source>
</evidence>
<evidence type="ECO:0000256" key="14">
    <source>
        <dbReference type="SAM" id="Phobius"/>
    </source>
</evidence>
<evidence type="ECO:0000256" key="8">
    <source>
        <dbReference type="ARBA" id="ARBA00022990"/>
    </source>
</evidence>
<name>A0A0A7DET5_9PRIM</name>
<accession>A0A0A7DET5</accession>
<dbReference type="GO" id="GO:0015986">
    <property type="term" value="P:proton motive force-driven ATP synthesis"/>
    <property type="evidence" value="ECO:0007669"/>
    <property type="project" value="InterPro"/>
</dbReference>
<sequence length="68" mass="8024">MPQLDTSTWLITILSMILTLFIIFQLKISKLNYPLNPELNITSEHKHANPWEMKWTKIYLPLSLPQQS</sequence>
<keyword evidence="4 13" id="KW-0138">CF(0)</keyword>
<keyword evidence="5 13" id="KW-0812">Transmembrane</keyword>
<dbReference type="GO" id="GO:0015078">
    <property type="term" value="F:proton transmembrane transporter activity"/>
    <property type="evidence" value="ECO:0007669"/>
    <property type="project" value="InterPro"/>
</dbReference>
<dbReference type="EMBL" id="KJ944220">
    <property type="protein sequence ID" value="AII98767.1"/>
    <property type="molecule type" value="Genomic_DNA"/>
</dbReference>
<reference evidence="15" key="1">
    <citation type="journal article" date="2014" name="J. Hum. Evol.">
        <title>Comparative and population mitogenomic analyses of Madagascar's extinct, giant 'subfossil' lemurs.</title>
        <authorList>
            <person name="Kistler L."/>
            <person name="Ratan A."/>
            <person name="Godfrey L.R."/>
            <person name="Crowley B.E."/>
            <person name="Hughes C.E."/>
            <person name="Lei R."/>
            <person name="Cui Y."/>
            <person name="Wood M.L."/>
            <person name="Muldoon K.M."/>
            <person name="Andriamialison H."/>
            <person name="McGraw J.J."/>
            <person name="Tomsho L.P."/>
            <person name="Schuster S.C."/>
            <person name="Miller W."/>
            <person name="Louis E.E."/>
            <person name="Yoder A.D."/>
            <person name="Malhi R.S."/>
            <person name="Perry G.H."/>
        </authorList>
    </citation>
    <scope>NUCLEOTIDE SEQUENCE</scope>
</reference>
<organism evidence="15">
    <name type="scientific">Palaeopropithecus ingens</name>
    <name type="common">large sloth lemur</name>
    <dbReference type="NCBI Taxonomy" id="1513477"/>
    <lineage>
        <taxon>Eukaryota</taxon>
        <taxon>Metazoa</taxon>
        <taxon>Chordata</taxon>
        <taxon>Craniata</taxon>
        <taxon>Vertebrata</taxon>
        <taxon>Euteleostomi</taxon>
        <taxon>Mammalia</taxon>
        <taxon>Eutheria</taxon>
        <taxon>Euarchontoglires</taxon>
        <taxon>Primates</taxon>
        <taxon>Strepsirrhini</taxon>
        <taxon>Lemuriformes</taxon>
        <taxon>Palaeopropithecidae</taxon>
        <taxon>Palaeopropithecus</taxon>
    </lineage>
</organism>
<evidence type="ECO:0000256" key="12">
    <source>
        <dbReference type="ARBA" id="ARBA00023310"/>
    </source>
</evidence>
<dbReference type="AlphaFoldDB" id="A0A0A7DET5"/>
<evidence type="ECO:0000256" key="5">
    <source>
        <dbReference type="ARBA" id="ARBA00022692"/>
    </source>
</evidence>
<evidence type="ECO:0000256" key="13">
    <source>
        <dbReference type="RuleBase" id="RU003661"/>
    </source>
</evidence>
<geneLocation type="mitochondrion" evidence="15"/>
<dbReference type="GO" id="GO:0031966">
    <property type="term" value="C:mitochondrial membrane"/>
    <property type="evidence" value="ECO:0007669"/>
    <property type="project" value="UniProtKB-SubCell"/>
</dbReference>
<comment type="subcellular location">
    <subcellularLocation>
        <location evidence="1 13">Mitochondrion membrane</location>
        <topology evidence="1 13">Single-pass membrane protein</topology>
    </subcellularLocation>
</comment>
<dbReference type="GeneID" id="22833202"/>
<evidence type="ECO:0000256" key="2">
    <source>
        <dbReference type="ARBA" id="ARBA00008892"/>
    </source>
</evidence>
<dbReference type="InterPro" id="IPR039017">
    <property type="entry name" value="ATP8_mammal"/>
</dbReference>
<evidence type="ECO:0000256" key="10">
    <source>
        <dbReference type="ARBA" id="ARBA00023128"/>
    </source>
</evidence>
<keyword evidence="7 14" id="KW-1133">Transmembrane helix</keyword>
<keyword evidence="12" id="KW-0066">ATP synthesis</keyword>
<dbReference type="RefSeq" id="YP_009114683.1">
    <property type="nucleotide sequence ID" value="NC_026090.1"/>
</dbReference>
<evidence type="ECO:0000256" key="4">
    <source>
        <dbReference type="ARBA" id="ARBA00022547"/>
    </source>
</evidence>
<keyword evidence="10 13" id="KW-0496">Mitochondrion</keyword>
<evidence type="ECO:0000313" key="15">
    <source>
        <dbReference type="EMBL" id="AII98767.1"/>
    </source>
</evidence>
<gene>
    <name evidence="15" type="primary">ATP8</name>
</gene>
<dbReference type="Pfam" id="PF00895">
    <property type="entry name" value="ATP-synt_8"/>
    <property type="match status" value="1"/>
</dbReference>
<keyword evidence="3 13" id="KW-0813">Transport</keyword>
<keyword evidence="6 13" id="KW-0375">Hydrogen ion transport</keyword>
<evidence type="ECO:0000256" key="3">
    <source>
        <dbReference type="ARBA" id="ARBA00022448"/>
    </source>
</evidence>
<dbReference type="GO" id="GO:0045259">
    <property type="term" value="C:proton-transporting ATP synthase complex"/>
    <property type="evidence" value="ECO:0007669"/>
    <property type="project" value="UniProtKB-KW"/>
</dbReference>
<keyword evidence="11 14" id="KW-0472">Membrane</keyword>
<proteinExistence type="inferred from homology"/>
<protein>
    <recommendedName>
        <fullName evidence="13">ATP synthase complex subunit 8</fullName>
    </recommendedName>
</protein>
<keyword evidence="9 13" id="KW-0406">Ion transport</keyword>
<evidence type="ECO:0000256" key="9">
    <source>
        <dbReference type="ARBA" id="ARBA00023065"/>
    </source>
</evidence>
<dbReference type="PANTHER" id="PTHR13722:SF0">
    <property type="entry name" value="ATP SYNTHASE PROTEIN 8"/>
    <property type="match status" value="1"/>
</dbReference>
<feature type="transmembrane region" description="Helical" evidence="14">
    <location>
        <begin position="6"/>
        <end position="24"/>
    </location>
</feature>
<evidence type="ECO:0000256" key="1">
    <source>
        <dbReference type="ARBA" id="ARBA00004304"/>
    </source>
</evidence>
<evidence type="ECO:0000256" key="11">
    <source>
        <dbReference type="ARBA" id="ARBA00023136"/>
    </source>
</evidence>
<evidence type="ECO:0000256" key="6">
    <source>
        <dbReference type="ARBA" id="ARBA00022781"/>
    </source>
</evidence>